<dbReference type="InterPro" id="IPR020256">
    <property type="entry name" value="Spore_coat_CotJA"/>
</dbReference>
<protein>
    <submittedName>
        <fullName evidence="1">Spore coat associated protein CotJA</fullName>
    </submittedName>
</protein>
<dbReference type="AlphaFoldDB" id="A0A926EDQ9"/>
<evidence type="ECO:0000313" key="2">
    <source>
        <dbReference type="Proteomes" id="UP000660861"/>
    </source>
</evidence>
<dbReference type="Proteomes" id="UP000660861">
    <property type="component" value="Unassembled WGS sequence"/>
</dbReference>
<dbReference type="RefSeq" id="WP_316248743.1">
    <property type="nucleotide sequence ID" value="NZ_JACRTC010000002.1"/>
</dbReference>
<proteinExistence type="predicted"/>
<gene>
    <name evidence="1" type="ORF">H8709_04280</name>
</gene>
<reference evidence="1" key="1">
    <citation type="submission" date="2020-08" db="EMBL/GenBank/DDBJ databases">
        <title>Genome public.</title>
        <authorList>
            <person name="Liu C."/>
            <person name="Sun Q."/>
        </authorList>
    </citation>
    <scope>NUCLEOTIDE SEQUENCE</scope>
    <source>
        <strain evidence="1">NSJ-54</strain>
    </source>
</reference>
<keyword evidence="2" id="KW-1185">Reference proteome</keyword>
<dbReference type="EMBL" id="JACRTC010000002">
    <property type="protein sequence ID" value="MBC8570041.1"/>
    <property type="molecule type" value="Genomic_DNA"/>
</dbReference>
<accession>A0A926EDQ9</accession>
<dbReference type="Pfam" id="PF11007">
    <property type="entry name" value="CotJA"/>
    <property type="match status" value="1"/>
</dbReference>
<comment type="caution">
    <text evidence="1">The sequence shown here is derived from an EMBL/GenBank/DDBJ whole genome shotgun (WGS) entry which is preliminary data.</text>
</comment>
<organism evidence="1 2">
    <name type="scientific">Zongyangia hominis</name>
    <dbReference type="NCBI Taxonomy" id="2763677"/>
    <lineage>
        <taxon>Bacteria</taxon>
        <taxon>Bacillati</taxon>
        <taxon>Bacillota</taxon>
        <taxon>Clostridia</taxon>
        <taxon>Eubacteriales</taxon>
        <taxon>Oscillospiraceae</taxon>
        <taxon>Zongyangia</taxon>
    </lineage>
</organism>
<name>A0A926EDQ9_9FIRM</name>
<evidence type="ECO:0000313" key="1">
    <source>
        <dbReference type="EMBL" id="MBC8570041.1"/>
    </source>
</evidence>
<sequence length="72" mass="7984">MSANGGFTLVDMNHGARQPQDPIFCENVALAMAYVPMQPWGNLYEPEVGFNRGTIFRDLDLPFIGEEALPRG</sequence>